<comment type="subcellular location">
    <subcellularLocation>
        <location evidence="1">Cell membrane</location>
        <topology evidence="1">Multi-pass membrane protein</topology>
    </subcellularLocation>
</comment>
<feature type="transmembrane region" description="Helical" evidence="9">
    <location>
        <begin position="83"/>
        <end position="105"/>
    </location>
</feature>
<reference evidence="10" key="1">
    <citation type="journal article" date="2020" name="bioRxiv">
        <title>Whole genome comparisons of ergot fungi reveals the divergence and evolution of species within the genus Claviceps are the result of varying mechanisms driving genome evolution and host range expansion.</title>
        <authorList>
            <person name="Wyka S.A."/>
            <person name="Mondo S.J."/>
            <person name="Liu M."/>
            <person name="Dettman J."/>
            <person name="Nalam V."/>
            <person name="Broders K.D."/>
        </authorList>
    </citation>
    <scope>NUCLEOTIDE SEQUENCE</scope>
    <source>
        <strain evidence="10">CCC 489</strain>
    </source>
</reference>
<dbReference type="PANTHER" id="PTHR33281:SF19">
    <property type="entry name" value="VOLTAGE-DEPENDENT ANION CHANNEL-FORMING PROTEIN YNEE"/>
    <property type="match status" value="1"/>
</dbReference>
<dbReference type="EMBL" id="SRPY01000374">
    <property type="protein sequence ID" value="KAG5925436.1"/>
    <property type="molecule type" value="Genomic_DNA"/>
</dbReference>
<evidence type="ECO:0000256" key="5">
    <source>
        <dbReference type="ARBA" id="ARBA00022989"/>
    </source>
</evidence>
<organism evidence="10 11">
    <name type="scientific">Claviceps africana</name>
    <dbReference type="NCBI Taxonomy" id="83212"/>
    <lineage>
        <taxon>Eukaryota</taxon>
        <taxon>Fungi</taxon>
        <taxon>Dikarya</taxon>
        <taxon>Ascomycota</taxon>
        <taxon>Pezizomycotina</taxon>
        <taxon>Sordariomycetes</taxon>
        <taxon>Hypocreomycetidae</taxon>
        <taxon>Hypocreales</taxon>
        <taxon>Clavicipitaceae</taxon>
        <taxon>Claviceps</taxon>
    </lineage>
</organism>
<dbReference type="OrthoDB" id="1368at2759"/>
<feature type="transmembrane region" description="Helical" evidence="9">
    <location>
        <begin position="334"/>
        <end position="353"/>
    </location>
</feature>
<evidence type="ECO:0000256" key="2">
    <source>
        <dbReference type="ARBA" id="ARBA00022448"/>
    </source>
</evidence>
<feature type="transmembrane region" description="Helical" evidence="9">
    <location>
        <begin position="156"/>
        <end position="175"/>
    </location>
</feature>
<evidence type="ECO:0000256" key="4">
    <source>
        <dbReference type="ARBA" id="ARBA00022692"/>
    </source>
</evidence>
<dbReference type="InterPro" id="IPR044669">
    <property type="entry name" value="YneE/VCCN1/2-like"/>
</dbReference>
<feature type="region of interest" description="Disordered" evidence="8">
    <location>
        <begin position="462"/>
        <end position="484"/>
    </location>
</feature>
<keyword evidence="4 9" id="KW-0812">Transmembrane</keyword>
<evidence type="ECO:0000256" key="7">
    <source>
        <dbReference type="ARBA" id="ARBA00023136"/>
    </source>
</evidence>
<evidence type="ECO:0000256" key="8">
    <source>
        <dbReference type="SAM" id="MobiDB-lite"/>
    </source>
</evidence>
<feature type="transmembrane region" description="Helical" evidence="9">
    <location>
        <begin position="125"/>
        <end position="144"/>
    </location>
</feature>
<dbReference type="Pfam" id="PF25539">
    <property type="entry name" value="Bestrophin_2"/>
    <property type="match status" value="2"/>
</dbReference>
<sequence length="484" mass="53744">MADSGEETPSIEAAEIECHPLDGPAHYGEDDGHASHAQPDDFRGAPSPRLSEVAFLHQTPAALEIENYFKGPRDVTKHSKWPLFLQMHGSILPKMILPLFFVGVWSTGITATNRLVDSYPLAVDSVLLTVLGFVVGLGLSFRNSTAYERYAEGRKYWATLVLASQVLGRVFWIHGLNRRDADPRDSVLKKLTAMNLLVAFAVSLKHALRFEPYTAYPDLQNLVGHLHTFAKEATETDAASLLLVPKKNFFKGVGEYLGVSFAASNPRKALKKATRPLGNLPLEILNHIAVTIDYMVHNDQLPVSMQQTMAYNNLNALNDVMTGCQRVLNTPLPIAYTIAISQITWVYVMLLPFQLVGKLGWIAIPATIAAAYIILGLLLIGREIENPFGHDVNDLPLDGFCEQIAQELDIIASYDMKNPHAFFTSSSNMPLYPVSTASANAWMQRSEKKLREAIRSKPNTMFGWRANPMQRTETQDRKAGDQNV</sequence>
<dbReference type="Proteomes" id="UP000811619">
    <property type="component" value="Unassembled WGS sequence"/>
</dbReference>
<keyword evidence="5 9" id="KW-1133">Transmembrane helix</keyword>
<dbReference type="GO" id="GO:0005886">
    <property type="term" value="C:plasma membrane"/>
    <property type="evidence" value="ECO:0007669"/>
    <property type="project" value="UniProtKB-SubCell"/>
</dbReference>
<keyword evidence="7 9" id="KW-0472">Membrane</keyword>
<evidence type="ECO:0000256" key="6">
    <source>
        <dbReference type="ARBA" id="ARBA00023065"/>
    </source>
</evidence>
<dbReference type="AlphaFoldDB" id="A0A8K0J631"/>
<evidence type="ECO:0000256" key="3">
    <source>
        <dbReference type="ARBA" id="ARBA00022475"/>
    </source>
</evidence>
<feature type="compositionally biased region" description="Basic and acidic residues" evidence="8">
    <location>
        <begin position="27"/>
        <end position="43"/>
    </location>
</feature>
<evidence type="ECO:0000256" key="1">
    <source>
        <dbReference type="ARBA" id="ARBA00004651"/>
    </source>
</evidence>
<proteinExistence type="predicted"/>
<feature type="region of interest" description="Disordered" evidence="8">
    <location>
        <begin position="1"/>
        <end position="43"/>
    </location>
</feature>
<evidence type="ECO:0000313" key="11">
    <source>
        <dbReference type="Proteomes" id="UP000811619"/>
    </source>
</evidence>
<accession>A0A8K0J631</accession>
<name>A0A8K0J631_9HYPO</name>
<feature type="transmembrane region" description="Helical" evidence="9">
    <location>
        <begin position="359"/>
        <end position="380"/>
    </location>
</feature>
<keyword evidence="3" id="KW-1003">Cell membrane</keyword>
<evidence type="ECO:0000256" key="9">
    <source>
        <dbReference type="SAM" id="Phobius"/>
    </source>
</evidence>
<comment type="caution">
    <text evidence="10">The sequence shown here is derived from an EMBL/GenBank/DDBJ whole genome shotgun (WGS) entry which is preliminary data.</text>
</comment>
<keyword evidence="6" id="KW-0406">Ion transport</keyword>
<dbReference type="PANTHER" id="PTHR33281">
    <property type="entry name" value="UPF0187 PROTEIN YNEE"/>
    <property type="match status" value="1"/>
</dbReference>
<keyword evidence="11" id="KW-1185">Reference proteome</keyword>
<evidence type="ECO:0000313" key="10">
    <source>
        <dbReference type="EMBL" id="KAG5925436.1"/>
    </source>
</evidence>
<keyword evidence="2" id="KW-0813">Transport</keyword>
<feature type="compositionally biased region" description="Basic and acidic residues" evidence="8">
    <location>
        <begin position="473"/>
        <end position="484"/>
    </location>
</feature>
<protein>
    <submittedName>
        <fullName evidence="10">Uncharacterized protein</fullName>
    </submittedName>
</protein>
<gene>
    <name evidence="10" type="ORF">E4U42_004291</name>
</gene>
<dbReference type="GO" id="GO:0005254">
    <property type="term" value="F:chloride channel activity"/>
    <property type="evidence" value="ECO:0007669"/>
    <property type="project" value="InterPro"/>
</dbReference>